<reference evidence="2 3" key="1">
    <citation type="submission" date="2019-03" db="EMBL/GenBank/DDBJ databases">
        <title>Genomic Encyclopedia of Type Strains, Phase III (KMG-III): the genomes of soil and plant-associated and newly described type strains.</title>
        <authorList>
            <person name="Whitman W."/>
        </authorList>
    </citation>
    <scope>NUCLEOTIDE SEQUENCE [LARGE SCALE GENOMIC DNA]</scope>
    <source>
        <strain evidence="2 3">VKM Ac-2570</strain>
    </source>
</reference>
<organism evidence="2 3">
    <name type="scientific">Kribbella kalugense</name>
    <dbReference type="NCBI Taxonomy" id="2512221"/>
    <lineage>
        <taxon>Bacteria</taxon>
        <taxon>Bacillati</taxon>
        <taxon>Actinomycetota</taxon>
        <taxon>Actinomycetes</taxon>
        <taxon>Propionibacteriales</taxon>
        <taxon>Kribbellaceae</taxon>
        <taxon>Kribbella</taxon>
    </lineage>
</organism>
<evidence type="ECO:0008006" key="4">
    <source>
        <dbReference type="Google" id="ProtNLM"/>
    </source>
</evidence>
<evidence type="ECO:0000313" key="3">
    <source>
        <dbReference type="Proteomes" id="UP000295447"/>
    </source>
</evidence>
<gene>
    <name evidence="2" type="ORF">EV650_1347</name>
</gene>
<dbReference type="AlphaFoldDB" id="A0A4R8A2W5"/>
<feature type="compositionally biased region" description="Gly residues" evidence="1">
    <location>
        <begin position="70"/>
        <end position="84"/>
    </location>
</feature>
<comment type="caution">
    <text evidence="2">The sequence shown here is derived from an EMBL/GenBank/DDBJ whole genome shotgun (WGS) entry which is preliminary data.</text>
</comment>
<name>A0A4R8A2W5_9ACTN</name>
<feature type="region of interest" description="Disordered" evidence="1">
    <location>
        <begin position="167"/>
        <end position="186"/>
    </location>
</feature>
<feature type="compositionally biased region" description="Low complexity" evidence="1">
    <location>
        <begin position="42"/>
        <end position="63"/>
    </location>
</feature>
<proteinExistence type="predicted"/>
<accession>A0A4R8A2W5</accession>
<evidence type="ECO:0000256" key="1">
    <source>
        <dbReference type="SAM" id="MobiDB-lite"/>
    </source>
</evidence>
<keyword evidence="3" id="KW-1185">Reference proteome</keyword>
<dbReference type="EMBL" id="SODF01000001">
    <property type="protein sequence ID" value="TDW22510.1"/>
    <property type="molecule type" value="Genomic_DNA"/>
</dbReference>
<protein>
    <recommendedName>
        <fullName evidence="4">DUF5666 domain-containing protein</fullName>
    </recommendedName>
</protein>
<evidence type="ECO:0000313" key="2">
    <source>
        <dbReference type="EMBL" id="TDW22510.1"/>
    </source>
</evidence>
<feature type="region of interest" description="Disordered" evidence="1">
    <location>
        <begin position="42"/>
        <end position="84"/>
    </location>
</feature>
<sequence length="186" mass="19099">MPGDGLARFTERHTMKLSQKRWRLLGTVAAVAATATAGGVAWATTSTDPTPSASPSTPGQQQQKPDHPGKGGFGPRGEFGLGGALHGEFVVPKDGGGYQTVATQRGSVTAVSKDSITVKSDDGYSRTYKVAAETLVNAARDGISSIKTGSTVNVSAVVADNTATSINDGSARDAAAQKWGFKHGPR</sequence>
<dbReference type="Proteomes" id="UP000295447">
    <property type="component" value="Unassembled WGS sequence"/>
</dbReference>